<evidence type="ECO:0000256" key="2">
    <source>
        <dbReference type="ARBA" id="ARBA00022490"/>
    </source>
</evidence>
<comment type="similarity">
    <text evidence="5">Belongs to the UreE family.</text>
</comment>
<dbReference type="PIRSF" id="PIRSF036402">
    <property type="entry name" value="Ureas_acces_UreE"/>
    <property type="match status" value="1"/>
</dbReference>
<dbReference type="Proteomes" id="UP000194798">
    <property type="component" value="Unassembled WGS sequence"/>
</dbReference>
<dbReference type="EMBL" id="MSLT01000012">
    <property type="protein sequence ID" value="OUD13980.1"/>
    <property type="molecule type" value="Genomic_DNA"/>
</dbReference>
<evidence type="ECO:0000256" key="5">
    <source>
        <dbReference type="HAMAP-Rule" id="MF_00822"/>
    </source>
</evidence>
<dbReference type="InterPro" id="IPR004029">
    <property type="entry name" value="UreE_N"/>
</dbReference>
<dbReference type="NCBIfam" id="NF009751">
    <property type="entry name" value="PRK13261.1-1"/>
    <property type="match status" value="1"/>
</dbReference>
<reference evidence="7 8" key="1">
    <citation type="submission" date="2016-12" db="EMBL/GenBank/DDBJ databases">
        <title>Thioflexothrix psekupsii D3 genome sequencing and assembly.</title>
        <authorList>
            <person name="Fomenkov A."/>
            <person name="Vincze T."/>
            <person name="Grabovich M."/>
            <person name="Anton B.P."/>
            <person name="Dubinina G."/>
            <person name="Orlova M."/>
            <person name="Belousova E."/>
            <person name="Roberts R.J."/>
        </authorList>
    </citation>
    <scope>NUCLEOTIDE SEQUENCE [LARGE SCALE GENOMIC DNA]</scope>
    <source>
        <strain evidence="7">D3</strain>
    </source>
</reference>
<dbReference type="AlphaFoldDB" id="A0A251X7R6"/>
<evidence type="ECO:0000313" key="7">
    <source>
        <dbReference type="EMBL" id="OUD13980.1"/>
    </source>
</evidence>
<organism evidence="7 8">
    <name type="scientific">Thioflexithrix psekupsensis</name>
    <dbReference type="NCBI Taxonomy" id="1570016"/>
    <lineage>
        <taxon>Bacteria</taxon>
        <taxon>Pseudomonadati</taxon>
        <taxon>Pseudomonadota</taxon>
        <taxon>Gammaproteobacteria</taxon>
        <taxon>Thiotrichales</taxon>
        <taxon>Thioflexithrix</taxon>
    </lineage>
</organism>
<proteinExistence type="inferred from homology"/>
<dbReference type="SMART" id="SM00988">
    <property type="entry name" value="UreE_N"/>
    <property type="match status" value="1"/>
</dbReference>
<dbReference type="Pfam" id="PF02814">
    <property type="entry name" value="UreE_N"/>
    <property type="match status" value="1"/>
</dbReference>
<dbReference type="SUPFAM" id="SSF69287">
    <property type="entry name" value="Urease metallochaperone UreE, N-terminal domain"/>
    <property type="match status" value="1"/>
</dbReference>
<dbReference type="Gene3D" id="2.60.260.20">
    <property type="entry name" value="Urease metallochaperone UreE, N-terminal domain"/>
    <property type="match status" value="1"/>
</dbReference>
<comment type="subcellular location">
    <subcellularLocation>
        <location evidence="1 5">Cytoplasm</location>
    </subcellularLocation>
</comment>
<dbReference type="GO" id="GO:0006457">
    <property type="term" value="P:protein folding"/>
    <property type="evidence" value="ECO:0007669"/>
    <property type="project" value="InterPro"/>
</dbReference>
<dbReference type="SUPFAM" id="SSF69737">
    <property type="entry name" value="Urease metallochaperone UreE, C-terminal domain"/>
    <property type="match status" value="1"/>
</dbReference>
<evidence type="ECO:0000259" key="6">
    <source>
        <dbReference type="SMART" id="SM00988"/>
    </source>
</evidence>
<keyword evidence="4 5" id="KW-0143">Chaperone</keyword>
<dbReference type="GO" id="GO:0065003">
    <property type="term" value="P:protein-containing complex assembly"/>
    <property type="evidence" value="ECO:0007669"/>
    <property type="project" value="InterPro"/>
</dbReference>
<dbReference type="OrthoDB" id="5421304at2"/>
<name>A0A251X7R6_9GAMM</name>
<comment type="caution">
    <text evidence="7">The sequence shown here is derived from an EMBL/GenBank/DDBJ whole genome shotgun (WGS) entry which is preliminary data.</text>
</comment>
<dbReference type="CDD" id="cd00571">
    <property type="entry name" value="UreE"/>
    <property type="match status" value="1"/>
</dbReference>
<keyword evidence="2 5" id="KW-0963">Cytoplasm</keyword>
<feature type="domain" description="UreE urease accessory N-terminal" evidence="6">
    <location>
        <begin position="1"/>
        <end position="64"/>
    </location>
</feature>
<dbReference type="InterPro" id="IPR012406">
    <property type="entry name" value="UreE"/>
</dbReference>
<dbReference type="GO" id="GO:0016151">
    <property type="term" value="F:nickel cation binding"/>
    <property type="evidence" value="ECO:0007669"/>
    <property type="project" value="UniProtKB-UniRule"/>
</dbReference>
<dbReference type="Pfam" id="PF05194">
    <property type="entry name" value="UreE_C"/>
    <property type="match status" value="1"/>
</dbReference>
<dbReference type="Gene3D" id="3.30.70.790">
    <property type="entry name" value="UreE, C-terminal domain"/>
    <property type="match status" value="1"/>
</dbReference>
<dbReference type="GO" id="GO:0005737">
    <property type="term" value="C:cytoplasm"/>
    <property type="evidence" value="ECO:0007669"/>
    <property type="project" value="UniProtKB-SubCell"/>
</dbReference>
<dbReference type="GO" id="GO:0051082">
    <property type="term" value="F:unfolded protein binding"/>
    <property type="evidence" value="ECO:0007669"/>
    <property type="project" value="UniProtKB-UniRule"/>
</dbReference>
<sequence length="152" mass="17142">MLIINELLNEFCQPHLHLTLDFEHRQKSRLRTQLNDGTDVLLSLPRGTVLRQGDLLRAVDGTVVQVEAALEAVSVARSQDMHQLARACYHLGNRHVPVQIGDHWLRYQPDHVLAEMLHGLGLEVHEERAPFEPEAGAYHGRTPPSSAHDHAH</sequence>
<comment type="function">
    <text evidence="5">Involved in urease metallocenter assembly. Binds nickel. Probably functions as a nickel donor during metallocenter assembly.</text>
</comment>
<accession>A0A251X7R6</accession>
<dbReference type="RefSeq" id="WP_086487764.1">
    <property type="nucleotide sequence ID" value="NZ_MSLT01000012.1"/>
</dbReference>
<gene>
    <name evidence="5" type="primary">ureE</name>
    <name evidence="7" type="ORF">TPSD3_06445</name>
</gene>
<evidence type="ECO:0000256" key="4">
    <source>
        <dbReference type="ARBA" id="ARBA00023186"/>
    </source>
</evidence>
<keyword evidence="3 5" id="KW-0533">Nickel</keyword>
<keyword evidence="8" id="KW-1185">Reference proteome</keyword>
<evidence type="ECO:0000256" key="3">
    <source>
        <dbReference type="ARBA" id="ARBA00022596"/>
    </source>
</evidence>
<dbReference type="HAMAP" id="MF_00822">
    <property type="entry name" value="UreE"/>
    <property type="match status" value="1"/>
</dbReference>
<dbReference type="InterPro" id="IPR007864">
    <property type="entry name" value="UreE_C_dom"/>
</dbReference>
<dbReference type="InterPro" id="IPR036118">
    <property type="entry name" value="UreE_N_sf"/>
</dbReference>
<evidence type="ECO:0000256" key="1">
    <source>
        <dbReference type="ARBA" id="ARBA00004496"/>
    </source>
</evidence>
<dbReference type="GO" id="GO:0019627">
    <property type="term" value="P:urea metabolic process"/>
    <property type="evidence" value="ECO:0007669"/>
    <property type="project" value="InterPro"/>
</dbReference>
<protein>
    <recommendedName>
        <fullName evidence="5">Urease accessory protein UreE</fullName>
    </recommendedName>
</protein>
<evidence type="ECO:0000313" key="8">
    <source>
        <dbReference type="Proteomes" id="UP000194798"/>
    </source>
</evidence>